<evidence type="ECO:0000313" key="3">
    <source>
        <dbReference type="Proteomes" id="UP000697710"/>
    </source>
</evidence>
<organism evidence="2 3">
    <name type="scientific">Eiseniibacteriota bacterium</name>
    <dbReference type="NCBI Taxonomy" id="2212470"/>
    <lineage>
        <taxon>Bacteria</taxon>
        <taxon>Candidatus Eiseniibacteriota</taxon>
    </lineage>
</organism>
<feature type="region of interest" description="Disordered" evidence="1">
    <location>
        <begin position="171"/>
        <end position="198"/>
    </location>
</feature>
<sequence>MSLSVAVLRVENPDIPADCDATVQAGLLVCALERQGHRVQRWRVHFHHLEALYAELAAEGCEVFAIEAAVPLDVLERLCRREPKPALILFGPLASSHLLQTPAPVAVLENTETTVALLQAITIAPSLTTNEPGLALGLGAAAPVERWLPRERLAGIPDLLFRCEEPRMPPVAHTMGTESPFETPRVPSSDTSMNPARPTHTIECSRAHRPWSPEAELTAYAAPLIWNVRGPERDPLAALSFVPLLAGAGCVHSGWVTSSMSDPMSLRPPECPEETWQRLWERAEDDPPCPLGTCPATAEIGAPLVIAQAEHLWNQGARSFALRAPDPFDIAFALLAALIARDRLPEAVRLSPSLRAVRQRESALIRLLEAFPQVRFQISGLEFFFAGRPFGRPSHDTSQWEARGIARLLQRLDDQATNLSALAGHRLRLLDPYVTLEEVLDSLQALEEDAPFLKAALVVDDPFVVATLHSPLVRAWTSDGLLTEDGPFWMGYRSASAEIPVYRDLLARGFAPLLEAVGRLRLPPRERDRLAVEGRFRWFRELARFIVSRRGHDRSPMDGWGQVLAAVTGELGLDRTRPR</sequence>
<evidence type="ECO:0000313" key="2">
    <source>
        <dbReference type="EMBL" id="MCA9728035.1"/>
    </source>
</evidence>
<reference evidence="2" key="1">
    <citation type="submission" date="2020-04" db="EMBL/GenBank/DDBJ databases">
        <authorList>
            <person name="Zhang T."/>
        </authorList>
    </citation>
    <scope>NUCLEOTIDE SEQUENCE</scope>
    <source>
        <strain evidence="2">HKST-UBA01</strain>
    </source>
</reference>
<name>A0A956RPN9_UNCEI</name>
<dbReference type="AlphaFoldDB" id="A0A956RPN9"/>
<dbReference type="EMBL" id="JAGQHR010000286">
    <property type="protein sequence ID" value="MCA9728035.1"/>
    <property type="molecule type" value="Genomic_DNA"/>
</dbReference>
<proteinExistence type="predicted"/>
<evidence type="ECO:0000256" key="1">
    <source>
        <dbReference type="SAM" id="MobiDB-lite"/>
    </source>
</evidence>
<dbReference type="Proteomes" id="UP000697710">
    <property type="component" value="Unassembled WGS sequence"/>
</dbReference>
<protein>
    <submittedName>
        <fullName evidence="2">Uncharacterized protein</fullName>
    </submittedName>
</protein>
<comment type="caution">
    <text evidence="2">The sequence shown here is derived from an EMBL/GenBank/DDBJ whole genome shotgun (WGS) entry which is preliminary data.</text>
</comment>
<gene>
    <name evidence="2" type="ORF">KC729_10160</name>
</gene>
<accession>A0A956RPN9</accession>
<reference evidence="2" key="2">
    <citation type="journal article" date="2021" name="Microbiome">
        <title>Successional dynamics and alternative stable states in a saline activated sludge microbial community over 9 years.</title>
        <authorList>
            <person name="Wang Y."/>
            <person name="Ye J."/>
            <person name="Ju F."/>
            <person name="Liu L."/>
            <person name="Boyd J.A."/>
            <person name="Deng Y."/>
            <person name="Parks D.H."/>
            <person name="Jiang X."/>
            <person name="Yin X."/>
            <person name="Woodcroft B.J."/>
            <person name="Tyson G.W."/>
            <person name="Hugenholtz P."/>
            <person name="Polz M.F."/>
            <person name="Zhang T."/>
        </authorList>
    </citation>
    <scope>NUCLEOTIDE SEQUENCE</scope>
    <source>
        <strain evidence="2">HKST-UBA01</strain>
    </source>
</reference>